<gene>
    <name evidence="2" type="ORF">DVH24_031102</name>
</gene>
<accession>A0A498HCK3</accession>
<comment type="caution">
    <text evidence="2">The sequence shown here is derived from an EMBL/GenBank/DDBJ whole genome shotgun (WGS) entry which is preliminary data.</text>
</comment>
<organism evidence="2 3">
    <name type="scientific">Malus domestica</name>
    <name type="common">Apple</name>
    <name type="synonym">Pyrus malus</name>
    <dbReference type="NCBI Taxonomy" id="3750"/>
    <lineage>
        <taxon>Eukaryota</taxon>
        <taxon>Viridiplantae</taxon>
        <taxon>Streptophyta</taxon>
        <taxon>Embryophyta</taxon>
        <taxon>Tracheophyta</taxon>
        <taxon>Spermatophyta</taxon>
        <taxon>Magnoliopsida</taxon>
        <taxon>eudicotyledons</taxon>
        <taxon>Gunneridae</taxon>
        <taxon>Pentapetalae</taxon>
        <taxon>rosids</taxon>
        <taxon>fabids</taxon>
        <taxon>Rosales</taxon>
        <taxon>Rosaceae</taxon>
        <taxon>Amygdaloideae</taxon>
        <taxon>Maleae</taxon>
        <taxon>Malus</taxon>
    </lineage>
</organism>
<dbReference type="EMBL" id="RDQH01000343">
    <property type="protein sequence ID" value="RXH68769.1"/>
    <property type="molecule type" value="Genomic_DNA"/>
</dbReference>
<protein>
    <submittedName>
        <fullName evidence="2">Uncharacterized protein</fullName>
    </submittedName>
</protein>
<feature type="region of interest" description="Disordered" evidence="1">
    <location>
        <begin position="1"/>
        <end position="29"/>
    </location>
</feature>
<evidence type="ECO:0000313" key="3">
    <source>
        <dbReference type="Proteomes" id="UP000290289"/>
    </source>
</evidence>
<dbReference type="AlphaFoldDB" id="A0A498HCK3"/>
<proteinExistence type="predicted"/>
<evidence type="ECO:0000313" key="2">
    <source>
        <dbReference type="EMBL" id="RXH68769.1"/>
    </source>
</evidence>
<name>A0A498HCK3_MALDO</name>
<reference evidence="2 3" key="1">
    <citation type="submission" date="2018-10" db="EMBL/GenBank/DDBJ databases">
        <title>A high-quality apple genome assembly.</title>
        <authorList>
            <person name="Hu J."/>
        </authorList>
    </citation>
    <scope>NUCLEOTIDE SEQUENCE [LARGE SCALE GENOMIC DNA]</scope>
    <source>
        <strain evidence="3">cv. HFTH1</strain>
        <tissue evidence="2">Young leaf</tissue>
    </source>
</reference>
<sequence length="122" mass="13450">MEATAIACRDGEHNKKENIPPTPTPFSATAKAKLTNPVAETMSSSKKCNKMRQLRRRKPLADVTNLYLYNNSVQSPGRPPLSFSSPSVSASALNYRKRKSAEDFNSITIASSNSKSLRMGFR</sequence>
<keyword evidence="3" id="KW-1185">Reference proteome</keyword>
<feature type="compositionally biased region" description="Basic and acidic residues" evidence="1">
    <location>
        <begin position="9"/>
        <end position="18"/>
    </location>
</feature>
<dbReference type="Proteomes" id="UP000290289">
    <property type="component" value="Chromosome 17"/>
</dbReference>
<evidence type="ECO:0000256" key="1">
    <source>
        <dbReference type="SAM" id="MobiDB-lite"/>
    </source>
</evidence>